<dbReference type="InterPro" id="IPR001932">
    <property type="entry name" value="PPM-type_phosphatase-like_dom"/>
</dbReference>
<reference evidence="3" key="1">
    <citation type="journal article" date="2014" name="Front. Microbiol.">
        <title>High frequency of phylogenetically diverse reductive dehalogenase-homologous genes in deep subseafloor sedimentary metagenomes.</title>
        <authorList>
            <person name="Kawai M."/>
            <person name="Futagami T."/>
            <person name="Toyoda A."/>
            <person name="Takaki Y."/>
            <person name="Nishi S."/>
            <person name="Hori S."/>
            <person name="Arai W."/>
            <person name="Tsubouchi T."/>
            <person name="Morono Y."/>
            <person name="Uchiyama I."/>
            <person name="Ito T."/>
            <person name="Fujiyama A."/>
            <person name="Inagaki F."/>
            <person name="Takami H."/>
        </authorList>
    </citation>
    <scope>NUCLEOTIDE SEQUENCE</scope>
    <source>
        <strain evidence="3">Expedition CK06-06</strain>
    </source>
</reference>
<keyword evidence="1" id="KW-0378">Hydrolase</keyword>
<feature type="domain" description="PPM-type phosphatase" evidence="2">
    <location>
        <begin position="1"/>
        <end position="115"/>
    </location>
</feature>
<accession>X1DD57</accession>
<dbReference type="Pfam" id="PF07228">
    <property type="entry name" value="SpoIIE"/>
    <property type="match status" value="1"/>
</dbReference>
<protein>
    <recommendedName>
        <fullName evidence="2">PPM-type phosphatase domain-containing protein</fullName>
    </recommendedName>
</protein>
<dbReference type="PANTHER" id="PTHR43156">
    <property type="entry name" value="STAGE II SPORULATION PROTEIN E-RELATED"/>
    <property type="match status" value="1"/>
</dbReference>
<sequence>YISAGHELPLLIRPGEGIVEINGNGRFIGMIENLELKEFEVTIKTGDRMLIFSDGVPDATNMDGVQYGYDRLKRFLNRQQGVAIQQMIDLLAADIAAWTGNAPPFDDLTLLGVEVLDGHGEVSTSY</sequence>
<dbReference type="AlphaFoldDB" id="X1DD57"/>
<feature type="non-terminal residue" evidence="3">
    <location>
        <position position="1"/>
    </location>
</feature>
<evidence type="ECO:0000259" key="2">
    <source>
        <dbReference type="Pfam" id="PF07228"/>
    </source>
</evidence>
<dbReference type="InterPro" id="IPR036457">
    <property type="entry name" value="PPM-type-like_dom_sf"/>
</dbReference>
<gene>
    <name evidence="3" type="ORF">S01H4_63917</name>
</gene>
<name>X1DD57_9ZZZZ</name>
<organism evidence="3">
    <name type="scientific">marine sediment metagenome</name>
    <dbReference type="NCBI Taxonomy" id="412755"/>
    <lineage>
        <taxon>unclassified sequences</taxon>
        <taxon>metagenomes</taxon>
        <taxon>ecological metagenomes</taxon>
    </lineage>
</organism>
<dbReference type="Gene3D" id="3.60.40.10">
    <property type="entry name" value="PPM-type phosphatase domain"/>
    <property type="match status" value="1"/>
</dbReference>
<proteinExistence type="predicted"/>
<evidence type="ECO:0000256" key="1">
    <source>
        <dbReference type="ARBA" id="ARBA00022801"/>
    </source>
</evidence>
<dbReference type="GO" id="GO:0016791">
    <property type="term" value="F:phosphatase activity"/>
    <property type="evidence" value="ECO:0007669"/>
    <property type="project" value="TreeGrafter"/>
</dbReference>
<dbReference type="InterPro" id="IPR052016">
    <property type="entry name" value="Bact_Sigma-Reg"/>
</dbReference>
<evidence type="ECO:0000313" key="3">
    <source>
        <dbReference type="EMBL" id="GAH06255.1"/>
    </source>
</evidence>
<dbReference type="PANTHER" id="PTHR43156:SF2">
    <property type="entry name" value="STAGE II SPORULATION PROTEIN E"/>
    <property type="match status" value="1"/>
</dbReference>
<dbReference type="EMBL" id="BART01038595">
    <property type="protein sequence ID" value="GAH06255.1"/>
    <property type="molecule type" value="Genomic_DNA"/>
</dbReference>
<comment type="caution">
    <text evidence="3">The sequence shown here is derived from an EMBL/GenBank/DDBJ whole genome shotgun (WGS) entry which is preliminary data.</text>
</comment>